<name>A0AAD5GCV9_AMBAR</name>
<evidence type="ECO:0000313" key="2">
    <source>
        <dbReference type="Proteomes" id="UP001206925"/>
    </source>
</evidence>
<reference evidence="1" key="1">
    <citation type="submission" date="2022-06" db="EMBL/GenBank/DDBJ databases">
        <title>Uncovering the hologenomic basis of an extraordinary plant invasion.</title>
        <authorList>
            <person name="Bieker V.C."/>
            <person name="Martin M.D."/>
            <person name="Gilbert T."/>
            <person name="Hodgins K."/>
            <person name="Battlay P."/>
            <person name="Petersen B."/>
            <person name="Wilson J."/>
        </authorList>
    </citation>
    <scope>NUCLEOTIDE SEQUENCE</scope>
    <source>
        <strain evidence="1">AA19_3_7</strain>
        <tissue evidence="1">Leaf</tissue>
    </source>
</reference>
<dbReference type="AlphaFoldDB" id="A0AAD5GCV9"/>
<protein>
    <submittedName>
        <fullName evidence="1">Uncharacterized protein</fullName>
    </submittedName>
</protein>
<dbReference type="Proteomes" id="UP001206925">
    <property type="component" value="Unassembled WGS sequence"/>
</dbReference>
<proteinExistence type="predicted"/>
<keyword evidence="2" id="KW-1185">Reference proteome</keyword>
<evidence type="ECO:0000313" key="1">
    <source>
        <dbReference type="EMBL" id="KAI7736824.1"/>
    </source>
</evidence>
<sequence length="44" mass="5431">MVYKLHMHLFIVYLCGWFHSTYRPLCSHPSLTPLFYHLPFSLWF</sequence>
<comment type="caution">
    <text evidence="1">The sequence shown here is derived from an EMBL/GenBank/DDBJ whole genome shotgun (WGS) entry which is preliminary data.</text>
</comment>
<accession>A0AAD5GCV9</accession>
<dbReference type="EMBL" id="JAMZMK010009186">
    <property type="protein sequence ID" value="KAI7736824.1"/>
    <property type="molecule type" value="Genomic_DNA"/>
</dbReference>
<gene>
    <name evidence="1" type="ORF">M8C21_032928</name>
</gene>
<organism evidence="1 2">
    <name type="scientific">Ambrosia artemisiifolia</name>
    <name type="common">Common ragweed</name>
    <dbReference type="NCBI Taxonomy" id="4212"/>
    <lineage>
        <taxon>Eukaryota</taxon>
        <taxon>Viridiplantae</taxon>
        <taxon>Streptophyta</taxon>
        <taxon>Embryophyta</taxon>
        <taxon>Tracheophyta</taxon>
        <taxon>Spermatophyta</taxon>
        <taxon>Magnoliopsida</taxon>
        <taxon>eudicotyledons</taxon>
        <taxon>Gunneridae</taxon>
        <taxon>Pentapetalae</taxon>
        <taxon>asterids</taxon>
        <taxon>campanulids</taxon>
        <taxon>Asterales</taxon>
        <taxon>Asteraceae</taxon>
        <taxon>Asteroideae</taxon>
        <taxon>Heliantheae alliance</taxon>
        <taxon>Heliantheae</taxon>
        <taxon>Ambrosia</taxon>
    </lineage>
</organism>